<dbReference type="PANTHER" id="PTHR35526">
    <property type="entry name" value="ANTI-SIGMA-F FACTOR RSBW-RELATED"/>
    <property type="match status" value="1"/>
</dbReference>
<dbReference type="InterPro" id="IPR003594">
    <property type="entry name" value="HATPase_dom"/>
</dbReference>
<dbReference type="EMBL" id="MVIJ01000032">
    <property type="protein sequence ID" value="ORB72420.1"/>
    <property type="molecule type" value="Genomic_DNA"/>
</dbReference>
<keyword evidence="1" id="KW-0808">Transferase</keyword>
<proteinExistence type="predicted"/>
<keyword evidence="4" id="KW-1185">Reference proteome</keyword>
<dbReference type="STRING" id="1783.BST44_19510"/>
<dbReference type="Gene3D" id="3.30.565.10">
    <property type="entry name" value="Histidine kinase-like ATPase, C-terminal domain"/>
    <property type="match status" value="1"/>
</dbReference>
<gene>
    <name evidence="3" type="ORF">BST44_19510</name>
</gene>
<evidence type="ECO:0000256" key="1">
    <source>
        <dbReference type="ARBA" id="ARBA00022527"/>
    </source>
</evidence>
<dbReference type="OrthoDB" id="5243175at2"/>
<protein>
    <submittedName>
        <fullName evidence="3">Anti-sigma regulatory factor</fullName>
    </submittedName>
</protein>
<dbReference type="RefSeq" id="WP_083178748.1">
    <property type="nucleotide sequence ID" value="NZ_MVIJ01000032.1"/>
</dbReference>
<keyword evidence="1" id="KW-0418">Kinase</keyword>
<evidence type="ECO:0000259" key="2">
    <source>
        <dbReference type="Pfam" id="PF13581"/>
    </source>
</evidence>
<feature type="domain" description="Histidine kinase/HSP90-like ATPase" evidence="2">
    <location>
        <begin position="21"/>
        <end position="139"/>
    </location>
</feature>
<reference evidence="3 4" key="1">
    <citation type="submission" date="2017-02" db="EMBL/GenBank/DDBJ databases">
        <title>The new phylogeny of genus Mycobacterium.</title>
        <authorList>
            <person name="Tortoli E."/>
            <person name="Trovato A."/>
            <person name="Cirillo D.M."/>
        </authorList>
    </citation>
    <scope>NUCLEOTIDE SEQUENCE [LARGE SCALE GENOMIC DNA]</scope>
    <source>
        <strain evidence="3 4">DSM 43992</strain>
    </source>
</reference>
<organism evidence="3 4">
    <name type="scientific">Mycobacterium scrofulaceum</name>
    <dbReference type="NCBI Taxonomy" id="1783"/>
    <lineage>
        <taxon>Bacteria</taxon>
        <taxon>Bacillati</taxon>
        <taxon>Actinomycetota</taxon>
        <taxon>Actinomycetes</taxon>
        <taxon>Mycobacteriales</taxon>
        <taxon>Mycobacteriaceae</taxon>
        <taxon>Mycobacterium</taxon>
    </lineage>
</organism>
<evidence type="ECO:0000313" key="3">
    <source>
        <dbReference type="EMBL" id="ORB72420.1"/>
    </source>
</evidence>
<dbReference type="CDD" id="cd16936">
    <property type="entry name" value="HATPase_RsbW-like"/>
    <property type="match status" value="1"/>
</dbReference>
<dbReference type="GO" id="GO:0004674">
    <property type="term" value="F:protein serine/threonine kinase activity"/>
    <property type="evidence" value="ECO:0007669"/>
    <property type="project" value="UniProtKB-KW"/>
</dbReference>
<dbReference type="InterPro" id="IPR036890">
    <property type="entry name" value="HATPase_C_sf"/>
</dbReference>
<keyword evidence="1" id="KW-0723">Serine/threonine-protein kinase</keyword>
<dbReference type="AlphaFoldDB" id="A0A1X0KC00"/>
<sequence>MTSLLPPTVVTPARLTCAGAADAVTAAEWRRVLRRWLQEATEAPAEVRDDIILGVNEALANCVEHAYRAHRTVGTMKLQASHDLAAQAISVCVSDRGSWHHPPVQRLSDPRRSRGIALMHALADHCTINARPTGTTVCLDYTTRP</sequence>
<dbReference type="InterPro" id="IPR050267">
    <property type="entry name" value="Anti-sigma-factor_SerPK"/>
</dbReference>
<dbReference type="Proteomes" id="UP000192601">
    <property type="component" value="Unassembled WGS sequence"/>
</dbReference>
<dbReference type="Pfam" id="PF13581">
    <property type="entry name" value="HATPase_c_2"/>
    <property type="match status" value="1"/>
</dbReference>
<name>A0A1X0KC00_MYCSC</name>
<evidence type="ECO:0000313" key="4">
    <source>
        <dbReference type="Proteomes" id="UP000192601"/>
    </source>
</evidence>
<comment type="caution">
    <text evidence="3">The sequence shown here is derived from an EMBL/GenBank/DDBJ whole genome shotgun (WGS) entry which is preliminary data.</text>
</comment>
<accession>A0A1X0KC00</accession>
<dbReference type="PANTHER" id="PTHR35526:SF3">
    <property type="entry name" value="ANTI-SIGMA-F FACTOR RSBW"/>
    <property type="match status" value="1"/>
</dbReference>